<name>A0A930HKZ1_9BACT</name>
<gene>
    <name evidence="1" type="ORF">HXN26_01745</name>
</gene>
<reference evidence="1" key="1">
    <citation type="submission" date="2020-04" db="EMBL/GenBank/DDBJ databases">
        <title>Deep metagenomics examines the oral microbiome during advanced dental caries in children, revealing novel taxa and co-occurrences with host molecules.</title>
        <authorList>
            <person name="Baker J.L."/>
            <person name="Morton J.T."/>
            <person name="Dinis M."/>
            <person name="Alvarez R."/>
            <person name="Tran N.C."/>
            <person name="Knight R."/>
            <person name="Edlund A."/>
        </authorList>
    </citation>
    <scope>NUCLEOTIDE SEQUENCE</scope>
    <source>
        <strain evidence="1">JCVI_44_bin.5</strain>
    </source>
</reference>
<dbReference type="AlphaFoldDB" id="A0A930HKZ1"/>
<sequence length="143" mass="16421">MNFSIVTDTAGAKVGLLGDALRDILVEEINNDFATEEVSIGVAIRCLPESYNRKSFVRYAKQDKYLTIDFCVSVEDYETKYQIEQQFELGIIFLQWLDKGLGNKEFVKDNPSFDGEQFKKRVLELGQKNGWFGDSIDWSQDLD</sequence>
<dbReference type="Proteomes" id="UP000771736">
    <property type="component" value="Unassembled WGS sequence"/>
</dbReference>
<proteinExistence type="predicted"/>
<protein>
    <submittedName>
        <fullName evidence="1">Uncharacterized protein</fullName>
    </submittedName>
</protein>
<organism evidence="1 2">
    <name type="scientific">Prevotella aurantiaca</name>
    <dbReference type="NCBI Taxonomy" id="596085"/>
    <lineage>
        <taxon>Bacteria</taxon>
        <taxon>Pseudomonadati</taxon>
        <taxon>Bacteroidota</taxon>
        <taxon>Bacteroidia</taxon>
        <taxon>Bacteroidales</taxon>
        <taxon>Prevotellaceae</taxon>
        <taxon>Prevotella</taxon>
    </lineage>
</organism>
<dbReference type="RefSeq" id="WP_273158342.1">
    <property type="nucleotide sequence ID" value="NZ_CAJPLR010000145.1"/>
</dbReference>
<evidence type="ECO:0000313" key="1">
    <source>
        <dbReference type="EMBL" id="MBF1383572.1"/>
    </source>
</evidence>
<evidence type="ECO:0000313" key="2">
    <source>
        <dbReference type="Proteomes" id="UP000771736"/>
    </source>
</evidence>
<dbReference type="EMBL" id="JABZSJ010000004">
    <property type="protein sequence ID" value="MBF1383572.1"/>
    <property type="molecule type" value="Genomic_DNA"/>
</dbReference>
<comment type="caution">
    <text evidence="1">The sequence shown here is derived from an EMBL/GenBank/DDBJ whole genome shotgun (WGS) entry which is preliminary data.</text>
</comment>
<accession>A0A930HKZ1</accession>